<protein>
    <recommendedName>
        <fullName evidence="3">DUF3168 domain-containing protein</fullName>
    </recommendedName>
</protein>
<accession>A0A7W7ZVR7</accession>
<dbReference type="RefSeq" id="WP_184259440.1">
    <property type="nucleotide sequence ID" value="NZ_JACHIO010000024.1"/>
</dbReference>
<evidence type="ECO:0000313" key="1">
    <source>
        <dbReference type="EMBL" id="MBB5066146.1"/>
    </source>
</evidence>
<reference evidence="1 2" key="1">
    <citation type="submission" date="2020-08" db="EMBL/GenBank/DDBJ databases">
        <title>Genomic Encyclopedia of Type Strains, Phase IV (KMG-V): Genome sequencing to study the core and pangenomes of soil and plant-associated prokaryotes.</title>
        <authorList>
            <person name="Whitman W."/>
        </authorList>
    </citation>
    <scope>NUCLEOTIDE SEQUENCE [LARGE SCALE GENOMIC DNA]</scope>
    <source>
        <strain evidence="1 2">X5P3</strain>
    </source>
</reference>
<evidence type="ECO:0008006" key="3">
    <source>
        <dbReference type="Google" id="ProtNLM"/>
    </source>
</evidence>
<evidence type="ECO:0000313" key="2">
    <source>
        <dbReference type="Proteomes" id="UP000584867"/>
    </source>
</evidence>
<dbReference type="Proteomes" id="UP000584867">
    <property type="component" value="Unassembled WGS sequence"/>
</dbReference>
<dbReference type="EMBL" id="JACHIO010000024">
    <property type="protein sequence ID" value="MBB5066146.1"/>
    <property type="molecule type" value="Genomic_DNA"/>
</dbReference>
<gene>
    <name evidence="1" type="ORF">HDF15_004520</name>
</gene>
<name>A0A7W7ZVR7_9BACT</name>
<dbReference type="InterPro" id="IPR021508">
    <property type="entry name" value="Gp17-like"/>
</dbReference>
<dbReference type="AlphaFoldDB" id="A0A7W7ZVR7"/>
<comment type="caution">
    <text evidence="1">The sequence shown here is derived from an EMBL/GenBank/DDBJ whole genome shotgun (WGS) entry which is preliminary data.</text>
</comment>
<dbReference type="Pfam" id="PF11367">
    <property type="entry name" value="Tail_completion_gp17"/>
    <property type="match status" value="1"/>
</dbReference>
<organism evidence="1 2">
    <name type="scientific">Granulicella mallensis</name>
    <dbReference type="NCBI Taxonomy" id="940614"/>
    <lineage>
        <taxon>Bacteria</taxon>
        <taxon>Pseudomonadati</taxon>
        <taxon>Acidobacteriota</taxon>
        <taxon>Terriglobia</taxon>
        <taxon>Terriglobales</taxon>
        <taxon>Acidobacteriaceae</taxon>
        <taxon>Granulicella</taxon>
    </lineage>
</organism>
<sequence>MIESGLYQLVIANAGFSAIAGNRLYPLILPDSLVQSDTTQPSATYQTVSSVPVYSNDGPVGCVLARVQFDCFAAAYADAKSVSDAIRKTLDGYTGTLPDGTPVSNCWIDNVTDSYSQDTRLYRTSTDYRVLYAQQ</sequence>
<proteinExistence type="predicted"/>